<dbReference type="Proteomes" id="UP000277212">
    <property type="component" value="Unassembled WGS sequence"/>
</dbReference>
<accession>A0A3M2RM54</accession>
<reference evidence="1 2" key="1">
    <citation type="submission" date="2017-06" db="EMBL/GenBank/DDBJ databases">
        <title>Comparative genomic analysis of Ambrosia Fusariam Clade fungi.</title>
        <authorList>
            <person name="Stajich J.E."/>
            <person name="Carrillo J."/>
            <person name="Kijimoto T."/>
            <person name="Eskalen A."/>
            <person name="O'Donnell K."/>
            <person name="Kasson M."/>
        </authorList>
    </citation>
    <scope>NUCLEOTIDE SEQUENCE [LARGE SCALE GENOMIC DNA]</scope>
    <source>
        <strain evidence="1">UCR3666</strain>
    </source>
</reference>
<evidence type="ECO:0000313" key="1">
    <source>
        <dbReference type="EMBL" id="RMJ06426.1"/>
    </source>
</evidence>
<dbReference type="AlphaFoldDB" id="A0A3M2RM54"/>
<protein>
    <submittedName>
        <fullName evidence="1">Uncharacterized protein</fullName>
    </submittedName>
</protein>
<keyword evidence="2" id="KW-1185">Reference proteome</keyword>
<organism evidence="1 2">
    <name type="scientific">Fusarium kuroshium</name>
    <dbReference type="NCBI Taxonomy" id="2010991"/>
    <lineage>
        <taxon>Eukaryota</taxon>
        <taxon>Fungi</taxon>
        <taxon>Dikarya</taxon>
        <taxon>Ascomycota</taxon>
        <taxon>Pezizomycotina</taxon>
        <taxon>Sordariomycetes</taxon>
        <taxon>Hypocreomycetidae</taxon>
        <taxon>Hypocreales</taxon>
        <taxon>Nectriaceae</taxon>
        <taxon>Fusarium</taxon>
        <taxon>Fusarium solani species complex</taxon>
    </lineage>
</organism>
<comment type="caution">
    <text evidence="1">The sequence shown here is derived from an EMBL/GenBank/DDBJ whole genome shotgun (WGS) entry which is preliminary data.</text>
</comment>
<proteinExistence type="predicted"/>
<gene>
    <name evidence="1" type="ORF">CDV36_013986</name>
</gene>
<sequence length="100" mass="11384">MSHQTPPAKRIQLFTHRYNSGSQENKFVAETLRSAPDKVLCYIDRLACFKAFLPHPATLSFRRILPRDDVSLTSDLQLPITFPFRPELPLGLHTGPVPKE</sequence>
<dbReference type="EMBL" id="NKUJ01000417">
    <property type="protein sequence ID" value="RMJ06426.1"/>
    <property type="molecule type" value="Genomic_DNA"/>
</dbReference>
<name>A0A3M2RM54_9HYPO</name>
<evidence type="ECO:0000313" key="2">
    <source>
        <dbReference type="Proteomes" id="UP000277212"/>
    </source>
</evidence>